<dbReference type="Pfam" id="PF01490">
    <property type="entry name" value="Aa_trans"/>
    <property type="match status" value="1"/>
</dbReference>
<feature type="transmembrane region" description="Helical" evidence="6">
    <location>
        <begin position="65"/>
        <end position="86"/>
    </location>
</feature>
<comment type="subcellular location">
    <subcellularLocation>
        <location evidence="1">Membrane</location>
    </subcellularLocation>
</comment>
<sequence>MEQNDRQEIIGNDVLSNEQTNEQVNDEKSEKKIQDKGLSLPLTAFFIIGDIAGSGMLALPKAFDNAGFIGPVLLLLGALSSGYNGIRLGQCWMIIKRRYPNLGEHIRNPYATIGEKAFGSKMALIGIIAAMATIIATFTISSDIIVYKVKHKPKLEFSNTKVVNLFLAFGTIMFAFGGTATFPTIQHDMNKPEKFHISATFSYIGILSMYQLVALLGYYTFGNQLVDNILKSLSIGWLRYTSEILITIHLIFAFVINSNPVFQTVEHILKIPTNFNWKRCIIRTVVILFIIFVAETIPKFGALLSLVGGTSTAFLTFVAPSMFYLKLCSSKGDWQEIKVPLHHKVICCQLMIIGTLGGIATTYSAISTISSSKTFFLPCYVNITAADLAVNP</sequence>
<feature type="transmembrane region" description="Helical" evidence="6">
    <location>
        <begin position="303"/>
        <end position="325"/>
    </location>
</feature>
<proteinExistence type="predicted"/>
<dbReference type="OrthoDB" id="655540at2759"/>
<feature type="transmembrane region" description="Helical" evidence="6">
    <location>
        <begin position="197"/>
        <end position="220"/>
    </location>
</feature>
<evidence type="ECO:0000256" key="5">
    <source>
        <dbReference type="ARBA" id="ARBA00023136"/>
    </source>
</evidence>
<feature type="domain" description="Amino acid transporter transmembrane" evidence="7">
    <location>
        <begin position="121"/>
        <end position="361"/>
    </location>
</feature>
<evidence type="ECO:0000256" key="3">
    <source>
        <dbReference type="ARBA" id="ARBA00022692"/>
    </source>
</evidence>
<name>A0A7I8W2P8_9ANNE</name>
<feature type="transmembrane region" description="Helical" evidence="6">
    <location>
        <begin position="165"/>
        <end position="185"/>
    </location>
</feature>
<evidence type="ECO:0000256" key="6">
    <source>
        <dbReference type="SAM" id="Phobius"/>
    </source>
</evidence>
<protein>
    <submittedName>
        <fullName evidence="8">DgyrCDS10876</fullName>
    </submittedName>
</protein>
<organism evidence="8 9">
    <name type="scientific">Dimorphilus gyrociliatus</name>
    <dbReference type="NCBI Taxonomy" id="2664684"/>
    <lineage>
        <taxon>Eukaryota</taxon>
        <taxon>Metazoa</taxon>
        <taxon>Spiralia</taxon>
        <taxon>Lophotrochozoa</taxon>
        <taxon>Annelida</taxon>
        <taxon>Polychaeta</taxon>
        <taxon>Polychaeta incertae sedis</taxon>
        <taxon>Dinophilidae</taxon>
        <taxon>Dimorphilus</taxon>
    </lineage>
</organism>
<evidence type="ECO:0000259" key="7">
    <source>
        <dbReference type="Pfam" id="PF01490"/>
    </source>
</evidence>
<evidence type="ECO:0000256" key="2">
    <source>
        <dbReference type="ARBA" id="ARBA00022448"/>
    </source>
</evidence>
<dbReference type="InterPro" id="IPR013057">
    <property type="entry name" value="AA_transpt_TM"/>
</dbReference>
<evidence type="ECO:0000256" key="1">
    <source>
        <dbReference type="ARBA" id="ARBA00004370"/>
    </source>
</evidence>
<keyword evidence="4 6" id="KW-1133">Transmembrane helix</keyword>
<keyword evidence="9" id="KW-1185">Reference proteome</keyword>
<feature type="transmembrane region" description="Helical" evidence="6">
    <location>
        <begin position="345"/>
        <end position="366"/>
    </location>
</feature>
<feature type="transmembrane region" description="Helical" evidence="6">
    <location>
        <begin position="123"/>
        <end position="145"/>
    </location>
</feature>
<keyword evidence="2" id="KW-0813">Transport</keyword>
<feature type="transmembrane region" description="Helical" evidence="6">
    <location>
        <begin position="38"/>
        <end position="59"/>
    </location>
</feature>
<dbReference type="PANTHER" id="PTHR48017">
    <property type="entry name" value="OS05G0424000 PROTEIN-RELATED"/>
    <property type="match status" value="1"/>
</dbReference>
<dbReference type="GO" id="GO:0016020">
    <property type="term" value="C:membrane"/>
    <property type="evidence" value="ECO:0007669"/>
    <property type="project" value="UniProtKB-SubCell"/>
</dbReference>
<accession>A0A7I8W2P8</accession>
<dbReference type="AlphaFoldDB" id="A0A7I8W2P8"/>
<evidence type="ECO:0000313" key="9">
    <source>
        <dbReference type="Proteomes" id="UP000549394"/>
    </source>
</evidence>
<feature type="transmembrane region" description="Helical" evidence="6">
    <location>
        <begin position="240"/>
        <end position="259"/>
    </location>
</feature>
<feature type="transmembrane region" description="Helical" evidence="6">
    <location>
        <begin position="280"/>
        <end position="297"/>
    </location>
</feature>
<reference evidence="8 9" key="1">
    <citation type="submission" date="2020-08" db="EMBL/GenBank/DDBJ databases">
        <authorList>
            <person name="Hejnol A."/>
        </authorList>
    </citation>
    <scope>NUCLEOTIDE SEQUENCE [LARGE SCALE GENOMIC DNA]</scope>
</reference>
<evidence type="ECO:0000256" key="4">
    <source>
        <dbReference type="ARBA" id="ARBA00022989"/>
    </source>
</evidence>
<gene>
    <name evidence="8" type="ORF">DGYR_LOCUS10263</name>
</gene>
<dbReference type="Proteomes" id="UP000549394">
    <property type="component" value="Unassembled WGS sequence"/>
</dbReference>
<evidence type="ECO:0000313" key="8">
    <source>
        <dbReference type="EMBL" id="CAD5122452.1"/>
    </source>
</evidence>
<keyword evidence="3 6" id="KW-0812">Transmembrane</keyword>
<keyword evidence="5 6" id="KW-0472">Membrane</keyword>
<comment type="caution">
    <text evidence="8">The sequence shown here is derived from an EMBL/GenBank/DDBJ whole genome shotgun (WGS) entry which is preliminary data.</text>
</comment>
<dbReference type="EMBL" id="CAJFCJ010000017">
    <property type="protein sequence ID" value="CAD5122452.1"/>
    <property type="molecule type" value="Genomic_DNA"/>
</dbReference>